<dbReference type="EMBL" id="JBBUTH010000007">
    <property type="protein sequence ID" value="MEK8051157.1"/>
    <property type="molecule type" value="Genomic_DNA"/>
</dbReference>
<gene>
    <name evidence="1" type="ORF">AACH10_12975</name>
</gene>
<sequence length="206" mass="23214">MRDASPEARTNHQYGQMSCKTDLQHNEVPDKLLPQGLESLLLLEPGVVYVGPPPFAGDKTRPSGHNLLRPGFVLPLLYKEGKAEAAKVQWARVIKDRNVADTQKTRSFTLVYTYPATGFENMTQKQVINNSYVDTIVSRSRVYVAVCQDQDRKYWTHRFYLVEKAPPGVFFGERWSGQYDHALPASAVPVAIASEAALKYQGFKPR</sequence>
<evidence type="ECO:0000313" key="1">
    <source>
        <dbReference type="EMBL" id="MEK8051157.1"/>
    </source>
</evidence>
<organism evidence="1 2">
    <name type="scientific">Pseudaquabacterium inlustre</name>
    <dbReference type="NCBI Taxonomy" id="2984192"/>
    <lineage>
        <taxon>Bacteria</taxon>
        <taxon>Pseudomonadati</taxon>
        <taxon>Pseudomonadota</taxon>
        <taxon>Betaproteobacteria</taxon>
        <taxon>Burkholderiales</taxon>
        <taxon>Sphaerotilaceae</taxon>
        <taxon>Pseudaquabacterium</taxon>
    </lineage>
</organism>
<evidence type="ECO:0000313" key="2">
    <source>
        <dbReference type="Proteomes" id="UP001365405"/>
    </source>
</evidence>
<reference evidence="1 2" key="1">
    <citation type="submission" date="2024-04" db="EMBL/GenBank/DDBJ databases">
        <title>Novel species of the genus Ideonella isolated from streams.</title>
        <authorList>
            <person name="Lu H."/>
        </authorList>
    </citation>
    <scope>NUCLEOTIDE SEQUENCE [LARGE SCALE GENOMIC DNA]</scope>
    <source>
        <strain evidence="1 2">DXS22W</strain>
    </source>
</reference>
<comment type="caution">
    <text evidence="1">The sequence shown here is derived from an EMBL/GenBank/DDBJ whole genome shotgun (WGS) entry which is preliminary data.</text>
</comment>
<protein>
    <submittedName>
        <fullName evidence="1">Uncharacterized protein</fullName>
    </submittedName>
</protein>
<dbReference type="RefSeq" id="WP_341410848.1">
    <property type="nucleotide sequence ID" value="NZ_JBBUTH010000007.1"/>
</dbReference>
<proteinExistence type="predicted"/>
<name>A0ABU9CKT0_9BURK</name>
<dbReference type="Proteomes" id="UP001365405">
    <property type="component" value="Unassembled WGS sequence"/>
</dbReference>
<keyword evidence="2" id="KW-1185">Reference proteome</keyword>
<accession>A0ABU9CKT0</accession>